<dbReference type="OrthoDB" id="188713at2759"/>
<sequence>MPKYWILFAIVICIIKSSSAFEIKGLQNDLLLVENFFQKLTNDHGSILPGQDSTKAFDAKIAKFLQMTQRPLGWRHRRHLDGHVARLNNGIGVLKGFSGIFEDPFPNSLAISIFAYYNGNELQWFTVTLDASLISLYRYNGNQFEKACYYLLTGGSHLIADCSEFGCVFVIGKIDGSVTILRLQREIHKYILHPVQDLEGLGDVRLSIWHGMNQMFLGIASNANVSIYQWLGEHFDSIQVLNYGTGKLTPFKIGGSMYLTITGTQTTTVLKFILQSNVFVLTQRLPPANDAESFYMEKGHQREHYLALSNQDSTIMYKFVHDHFVPFQNIENADWISSITTKETVVLLALKRGLLKIYQYNGWKFVELGITMAEIDQIYPTYLDGEVILIVKHKNAMWSFKKLIWVQQSTWEILRDKTKLWCLEIIEKVKTQPPVRPKFNGAVKIQHGHIGKLQAKKVKGRGMEQLINLSNQFTELRSGLLAKKQLFSQFVLKKNPKINTLYASKVHGQCTLGCRINRLSTAVKSELLKNLAKPNVIDQVLVFENVKAQLTGTLPCPKSAVLLKSVTVSNRINGITFVSLQKDLLKVSGDQEVTGHHIYNSLSVSNVLVPLGIATQLTHQEINAISIKANNLYLVQGGILLPLNGPPVTINDTKTVSKVKVTGPVHLRGKLNGDGVKDLKPVTWIEKPLILRGNYSLRKVTVTNQAKASDLLLDRKRSLTQIRSEALRLDESVPVHLKLSKLRTTWTNITADITADWVTALSEKSIINHVKNITGTKRTPNDVIITSLSYDALPLPKFQSSFCALEATIANIETWSVEVDEASAKTLKAVQMFGASTLSSTIMDTATITTANKLNLASKIFSGTVEVHQALLDDIAGIDFQRLWVAMNAWRNPGTINGVVNASNLDIKHLLAAKGFVPPSITNAKNFISKGNIYFETLNQENISALAQNIVKLDETASLTNIAFAGGLVARTFKTLVAPIDLSGTRNMGTKIIAGSLKSANLILPYSFTYSSSNTPTNLIVKGSITFAVEPKIQSINGLTLQKLFDNIWFINKPCILSNALFDLRHAVFKGPVQILGWLNTQNYGPWNQISKWLLSRTRSQEIYENVYLKKAKIPNIICTKGLSLLASASFLAELVEHSLKRDSSQTVSNAMHFQTLIVLDDLNTQSKINGKDLSIDIVRFDVKENIITGKKTVLSLHAENFNGGFNFGSWQTNTLSVLNNGKPIIVRGLKTFANITLLKPLRVDGMVNGCAMKKYLLKSISQQVGGTKKIHGTIITSKIVIDGQINDIDLSSLVKHQLKKNKQVQIIKSQIIMRGDVTIMGDSAVNRLFHGVELKNLDRLTLDLELVSARMVELSYVAKQIHISLSRRAWYCDKLELIKVNSTALTSGSSIFHAVLFEGLGNCLFKIGVLTCDGETVQLLTFPPNSSRVLFSQVFQLEGIPLVVVATSDPNGGVWIYTYEHVEKKFRQVAGFNLPGATQASAIVSSGSLWLAVQLTWDTIILRYDTWGQFEEYTLPGSEFLLMEVAPTGEPLIFQSDGVWKLGGLSGPRQLIATQLNGKIGTYRDDNDYYVQVIRNSNARLLKTRYVGN</sequence>
<dbReference type="InParanoid" id="A0A6J0BMI1"/>
<gene>
    <name evidence="3" type="primary">LOC107221097</name>
</gene>
<dbReference type="PANTHER" id="PTHR15261:SF4">
    <property type="entry name" value="THROMBOSPONDIN-TYPE LAMININ G DOMAIN AND EAR REPEAT-CONTAINING PROTEIN"/>
    <property type="match status" value="1"/>
</dbReference>
<protein>
    <submittedName>
        <fullName evidence="3">Uncharacterized protein LOC107221097 isoform X1</fullName>
    </submittedName>
</protein>
<feature type="signal peptide" evidence="1">
    <location>
        <begin position="1"/>
        <end position="20"/>
    </location>
</feature>
<name>A0A6J0BMI1_NEOLC</name>
<evidence type="ECO:0000313" key="2">
    <source>
        <dbReference type="Proteomes" id="UP000829291"/>
    </source>
</evidence>
<feature type="chain" id="PRO_5046099364" evidence="1">
    <location>
        <begin position="21"/>
        <end position="1590"/>
    </location>
</feature>
<accession>A0A6J0BMI1</accession>
<dbReference type="Proteomes" id="UP000829291">
    <property type="component" value="Chromosome 6"/>
</dbReference>
<keyword evidence="2" id="KW-1185">Reference proteome</keyword>
<evidence type="ECO:0000313" key="3">
    <source>
        <dbReference type="RefSeq" id="XP_015515462.2"/>
    </source>
</evidence>
<reference evidence="3" key="1">
    <citation type="submission" date="2025-08" db="UniProtKB">
        <authorList>
            <consortium name="RefSeq"/>
        </authorList>
    </citation>
    <scope>IDENTIFICATION</scope>
    <source>
        <tissue evidence="3">Thorax and Abdomen</tissue>
    </source>
</reference>
<proteinExistence type="predicted"/>
<dbReference type="KEGG" id="nlo:107221097"/>
<dbReference type="GeneID" id="107221097"/>
<dbReference type="PANTHER" id="PTHR15261">
    <property type="entry name" value="THROMBOSPONDIN-TYPE LAMININ G DOMAIN AND EAR REPEAT-CONTAINING"/>
    <property type="match status" value="1"/>
</dbReference>
<keyword evidence="1" id="KW-0732">Signal</keyword>
<dbReference type="GO" id="GO:0007165">
    <property type="term" value="P:signal transduction"/>
    <property type="evidence" value="ECO:0007669"/>
    <property type="project" value="TreeGrafter"/>
</dbReference>
<dbReference type="RefSeq" id="XP_015515462.2">
    <property type="nucleotide sequence ID" value="XM_015659976.2"/>
</dbReference>
<organism evidence="3">
    <name type="scientific">Neodiprion lecontei</name>
    <name type="common">Redheaded pine sawfly</name>
    <dbReference type="NCBI Taxonomy" id="441921"/>
    <lineage>
        <taxon>Eukaryota</taxon>
        <taxon>Metazoa</taxon>
        <taxon>Ecdysozoa</taxon>
        <taxon>Arthropoda</taxon>
        <taxon>Hexapoda</taxon>
        <taxon>Insecta</taxon>
        <taxon>Pterygota</taxon>
        <taxon>Neoptera</taxon>
        <taxon>Endopterygota</taxon>
        <taxon>Hymenoptera</taxon>
        <taxon>Tenthredinoidea</taxon>
        <taxon>Diprionidae</taxon>
        <taxon>Diprioninae</taxon>
        <taxon>Neodiprion</taxon>
    </lineage>
</organism>
<evidence type="ECO:0000256" key="1">
    <source>
        <dbReference type="SAM" id="SignalP"/>
    </source>
</evidence>
<dbReference type="FunCoup" id="A0A6J0BMI1">
    <property type="interactions" value="9"/>
</dbReference>